<dbReference type="AlphaFoldDB" id="A0A563VR34"/>
<dbReference type="Proteomes" id="UP000320055">
    <property type="component" value="Unassembled WGS sequence"/>
</dbReference>
<reference evidence="1 2" key="1">
    <citation type="submission" date="2019-01" db="EMBL/GenBank/DDBJ databases">
        <authorList>
            <person name="Brito A."/>
        </authorList>
    </citation>
    <scope>NUCLEOTIDE SEQUENCE [LARGE SCALE GENOMIC DNA]</scope>
    <source>
        <strain evidence="1">1</strain>
    </source>
</reference>
<dbReference type="InterPro" id="IPR025477">
    <property type="entry name" value="DUF4327"/>
</dbReference>
<proteinExistence type="predicted"/>
<evidence type="ECO:0008006" key="3">
    <source>
        <dbReference type="Google" id="ProtNLM"/>
    </source>
</evidence>
<evidence type="ECO:0000313" key="1">
    <source>
        <dbReference type="EMBL" id="VEP13922.1"/>
    </source>
</evidence>
<keyword evidence="2" id="KW-1185">Reference proteome</keyword>
<dbReference type="Pfam" id="PF14217">
    <property type="entry name" value="DUF4327"/>
    <property type="match status" value="1"/>
</dbReference>
<dbReference type="RefSeq" id="WP_144872199.1">
    <property type="nucleotide sequence ID" value="NZ_LR213974.1"/>
</dbReference>
<organism evidence="1 2">
    <name type="scientific">Hyella patelloides LEGE 07179</name>
    <dbReference type="NCBI Taxonomy" id="945734"/>
    <lineage>
        <taxon>Bacteria</taxon>
        <taxon>Bacillati</taxon>
        <taxon>Cyanobacteriota</taxon>
        <taxon>Cyanophyceae</taxon>
        <taxon>Pleurocapsales</taxon>
        <taxon>Hyellaceae</taxon>
        <taxon>Hyella</taxon>
    </lineage>
</organism>
<name>A0A563VR34_9CYAN</name>
<gene>
    <name evidence="1" type="ORF">H1P_2290002</name>
</gene>
<accession>A0A563VR34</accession>
<protein>
    <recommendedName>
        <fullName evidence="3">DUF4327 domain-containing protein</fullName>
    </recommendedName>
</protein>
<evidence type="ECO:0000313" key="2">
    <source>
        <dbReference type="Proteomes" id="UP000320055"/>
    </source>
</evidence>
<sequence>MNTGVTLTLPSISFDLSIDSIKEEARQLLSRGIITRNQPLYVLCEYLPAREWLGIENQLERSGYLLRDRIIDLIGAEKWDSD</sequence>
<dbReference type="EMBL" id="CAACVJ010000145">
    <property type="protein sequence ID" value="VEP13922.1"/>
    <property type="molecule type" value="Genomic_DNA"/>
</dbReference>
<dbReference type="OrthoDB" id="582639at2"/>